<feature type="compositionally biased region" description="Basic and acidic residues" evidence="3">
    <location>
        <begin position="303"/>
        <end position="317"/>
    </location>
</feature>
<accession>A0A1V0SGU0</accession>
<feature type="domain" description="UBC core" evidence="4">
    <location>
        <begin position="4"/>
        <end position="153"/>
    </location>
</feature>
<name>A0A1V0SGU0_9VIRU</name>
<evidence type="ECO:0000256" key="3">
    <source>
        <dbReference type="SAM" id="MobiDB-lite"/>
    </source>
</evidence>
<evidence type="ECO:0000256" key="1">
    <source>
        <dbReference type="ARBA" id="ARBA00004906"/>
    </source>
</evidence>
<protein>
    <recommendedName>
        <fullName evidence="2">E2 ubiquitin-conjugating enzyme</fullName>
        <ecNumber evidence="2">2.3.2.23</ecNumber>
    </recommendedName>
</protein>
<dbReference type="GO" id="GO:0061631">
    <property type="term" value="F:ubiquitin conjugating enzyme activity"/>
    <property type="evidence" value="ECO:0007669"/>
    <property type="project" value="UniProtKB-EC"/>
</dbReference>
<dbReference type="Gene3D" id="3.10.110.10">
    <property type="entry name" value="Ubiquitin Conjugating Enzyme"/>
    <property type="match status" value="1"/>
</dbReference>
<sequence>MSALFLRRRLNDMKMLHNNPEDFMDAYPDPDDLNKWYFLLTNFKNCDYEGGYYLGIIILDDGYPFKAGSIRMLTPSGRFNINKNICVTATSYHQNEYIPAWNIKTLVIAFQSIMSSDNQEDHGLSHIRLSETSHEKRKEFAKNTIKYNIENHFDIITKFNRFIDDKGYPLKTIIMPEKKTKNNDNDNITSIKEENKTKIKETETNEATKETETNEATKETETNEATKETETNEAAKEETKEETIEEIKQIVDKKVKKPRKNTKVEEIVEETKEETIEELKQIVDKKVRKPRKNTKVEEIVKETKNQEKIEDTKIQEKPKRKYTRKSQDTTNADPKPRTNKKSSFLGI</sequence>
<proteinExistence type="predicted"/>
<dbReference type="Pfam" id="PF00179">
    <property type="entry name" value="UQ_con"/>
    <property type="match status" value="1"/>
</dbReference>
<feature type="region of interest" description="Disordered" evidence="3">
    <location>
        <begin position="303"/>
        <end position="347"/>
    </location>
</feature>
<dbReference type="EC" id="2.3.2.23" evidence="2"/>
<reference evidence="5" key="1">
    <citation type="journal article" date="2017" name="Science">
        <title>Giant viruses with an expanded complement of translation system components.</title>
        <authorList>
            <person name="Schulz F."/>
            <person name="Yutin N."/>
            <person name="Ivanova N.N."/>
            <person name="Ortega D.R."/>
            <person name="Lee T.K."/>
            <person name="Vierheilig J."/>
            <person name="Daims H."/>
            <person name="Horn M."/>
            <person name="Wagner M."/>
            <person name="Jensen G.J."/>
            <person name="Kyrpides N.C."/>
            <person name="Koonin E.V."/>
            <person name="Woyke T."/>
        </authorList>
    </citation>
    <scope>NUCLEOTIDE SEQUENCE</scope>
    <source>
        <strain evidence="5">HKV1</strain>
    </source>
</reference>
<evidence type="ECO:0000256" key="2">
    <source>
        <dbReference type="ARBA" id="ARBA00012486"/>
    </source>
</evidence>
<dbReference type="CDD" id="cd23799">
    <property type="entry name" value="UBCc_UBE2J"/>
    <property type="match status" value="1"/>
</dbReference>
<dbReference type="SUPFAM" id="SSF54495">
    <property type="entry name" value="UBC-like"/>
    <property type="match status" value="1"/>
</dbReference>
<evidence type="ECO:0000259" key="4">
    <source>
        <dbReference type="PROSITE" id="PS50127"/>
    </source>
</evidence>
<organism evidence="5">
    <name type="scientific">Hokovirus HKV1</name>
    <dbReference type="NCBI Taxonomy" id="1977638"/>
    <lineage>
        <taxon>Viruses</taxon>
        <taxon>Varidnaviria</taxon>
        <taxon>Bamfordvirae</taxon>
        <taxon>Nucleocytoviricota</taxon>
        <taxon>Megaviricetes</taxon>
        <taxon>Imitervirales</taxon>
        <taxon>Mimiviridae</taxon>
        <taxon>Klosneuvirinae</taxon>
        <taxon>Hokovirus</taxon>
    </lineage>
</organism>
<dbReference type="PROSITE" id="PS50127">
    <property type="entry name" value="UBC_2"/>
    <property type="match status" value="1"/>
</dbReference>
<dbReference type="InterPro" id="IPR000608">
    <property type="entry name" value="UBC"/>
</dbReference>
<comment type="pathway">
    <text evidence="1">Protein modification; protein ubiquitination.</text>
</comment>
<evidence type="ECO:0000313" key="5">
    <source>
        <dbReference type="EMBL" id="ARF10939.1"/>
    </source>
</evidence>
<dbReference type="GO" id="GO:0016567">
    <property type="term" value="P:protein ubiquitination"/>
    <property type="evidence" value="ECO:0007669"/>
    <property type="project" value="UniProtKB-UniPathway"/>
</dbReference>
<feature type="region of interest" description="Disordered" evidence="3">
    <location>
        <begin position="181"/>
        <end position="243"/>
    </location>
</feature>
<dbReference type="UniPathway" id="UPA00143"/>
<gene>
    <name evidence="5" type="ORF">Hokovirus_3_212</name>
</gene>
<dbReference type="InterPro" id="IPR016135">
    <property type="entry name" value="UBQ-conjugating_enzyme/RWD"/>
</dbReference>
<feature type="compositionally biased region" description="Basic and acidic residues" evidence="3">
    <location>
        <begin position="191"/>
        <end position="243"/>
    </location>
</feature>
<dbReference type="SMART" id="SM00212">
    <property type="entry name" value="UBCc"/>
    <property type="match status" value="1"/>
</dbReference>
<dbReference type="EMBL" id="KY684105">
    <property type="protein sequence ID" value="ARF10939.1"/>
    <property type="molecule type" value="Genomic_DNA"/>
</dbReference>